<feature type="transmembrane region" description="Helical" evidence="9">
    <location>
        <begin position="240"/>
        <end position="260"/>
    </location>
</feature>
<dbReference type="AlphaFoldDB" id="A0A840ET99"/>
<dbReference type="PROSITE" id="PS50929">
    <property type="entry name" value="ABC_TM1F"/>
    <property type="match status" value="1"/>
</dbReference>
<evidence type="ECO:0000256" key="1">
    <source>
        <dbReference type="ARBA" id="ARBA00004651"/>
    </source>
</evidence>
<dbReference type="InterPro" id="IPR036640">
    <property type="entry name" value="ABC1_TM_sf"/>
</dbReference>
<dbReference type="FunFam" id="1.20.1560.10:FF:000040">
    <property type="entry name" value="Multidrug ABC transporter ATP-binding protein"/>
    <property type="match status" value="1"/>
</dbReference>
<dbReference type="FunFam" id="3.40.50.300:FF:000854">
    <property type="entry name" value="Multidrug ABC transporter ATP-binding protein"/>
    <property type="match status" value="1"/>
</dbReference>
<evidence type="ECO:0000256" key="9">
    <source>
        <dbReference type="SAM" id="Phobius"/>
    </source>
</evidence>
<evidence type="ECO:0000313" key="13">
    <source>
        <dbReference type="Proteomes" id="UP000551501"/>
    </source>
</evidence>
<protein>
    <submittedName>
        <fullName evidence="12">ATP-binding cassette subfamily B protein</fullName>
    </submittedName>
</protein>
<feature type="transmembrane region" description="Helical" evidence="9">
    <location>
        <begin position="127"/>
        <end position="151"/>
    </location>
</feature>
<keyword evidence="8 9" id="KW-0472">Membrane</keyword>
<dbReference type="PANTHER" id="PTHR43394">
    <property type="entry name" value="ATP-DEPENDENT PERMEASE MDL1, MITOCHONDRIAL"/>
    <property type="match status" value="1"/>
</dbReference>
<dbReference type="GO" id="GO:0005524">
    <property type="term" value="F:ATP binding"/>
    <property type="evidence" value="ECO:0007669"/>
    <property type="project" value="UniProtKB-KW"/>
</dbReference>
<evidence type="ECO:0000256" key="3">
    <source>
        <dbReference type="ARBA" id="ARBA00022475"/>
    </source>
</evidence>
<comment type="caution">
    <text evidence="12">The sequence shown here is derived from an EMBL/GenBank/DDBJ whole genome shotgun (WGS) entry which is preliminary data.</text>
</comment>
<evidence type="ECO:0000256" key="4">
    <source>
        <dbReference type="ARBA" id="ARBA00022692"/>
    </source>
</evidence>
<keyword evidence="13" id="KW-1185">Reference proteome</keyword>
<evidence type="ECO:0000313" key="12">
    <source>
        <dbReference type="EMBL" id="MBB4133574.1"/>
    </source>
</evidence>
<dbReference type="CDD" id="cd18548">
    <property type="entry name" value="ABC_6TM_Tm287_like"/>
    <property type="match status" value="1"/>
</dbReference>
<dbReference type="RefSeq" id="WP_183368752.1">
    <property type="nucleotide sequence ID" value="NZ_BAABHL010000113.1"/>
</dbReference>
<evidence type="ECO:0000256" key="6">
    <source>
        <dbReference type="ARBA" id="ARBA00022840"/>
    </source>
</evidence>
<keyword evidence="4 9" id="KW-0812">Transmembrane</keyword>
<feature type="transmembrane region" description="Helical" evidence="9">
    <location>
        <begin position="157"/>
        <end position="180"/>
    </location>
</feature>
<accession>A0A840ET99</accession>
<dbReference type="Proteomes" id="UP000551501">
    <property type="component" value="Unassembled WGS sequence"/>
</dbReference>
<comment type="subcellular location">
    <subcellularLocation>
        <location evidence="1">Cell membrane</location>
        <topology evidence="1">Multi-pass membrane protein</topology>
    </subcellularLocation>
</comment>
<dbReference type="InterPro" id="IPR017871">
    <property type="entry name" value="ABC_transporter-like_CS"/>
</dbReference>
<feature type="domain" description="ABC transmembrane type-1" evidence="11">
    <location>
        <begin position="18"/>
        <end position="300"/>
    </location>
</feature>
<dbReference type="PROSITE" id="PS50893">
    <property type="entry name" value="ABC_TRANSPORTER_2"/>
    <property type="match status" value="1"/>
</dbReference>
<dbReference type="Pfam" id="PF00664">
    <property type="entry name" value="ABC_membrane"/>
    <property type="match status" value="1"/>
</dbReference>
<dbReference type="EMBL" id="JACIFP010000001">
    <property type="protein sequence ID" value="MBB4133574.1"/>
    <property type="molecule type" value="Genomic_DNA"/>
</dbReference>
<evidence type="ECO:0000256" key="2">
    <source>
        <dbReference type="ARBA" id="ARBA00022448"/>
    </source>
</evidence>
<keyword evidence="6 12" id="KW-0067">ATP-binding</keyword>
<dbReference type="InterPro" id="IPR003439">
    <property type="entry name" value="ABC_transporter-like_ATP-bd"/>
</dbReference>
<dbReference type="Gene3D" id="3.40.50.300">
    <property type="entry name" value="P-loop containing nucleotide triphosphate hydrolases"/>
    <property type="match status" value="1"/>
</dbReference>
<dbReference type="SUPFAM" id="SSF52540">
    <property type="entry name" value="P-loop containing nucleoside triphosphate hydrolases"/>
    <property type="match status" value="1"/>
</dbReference>
<gene>
    <name evidence="12" type="ORF">BKA16_000126</name>
</gene>
<organism evidence="12 13">
    <name type="scientific">Gordonia humi</name>
    <dbReference type="NCBI Taxonomy" id="686429"/>
    <lineage>
        <taxon>Bacteria</taxon>
        <taxon>Bacillati</taxon>
        <taxon>Actinomycetota</taxon>
        <taxon>Actinomycetes</taxon>
        <taxon>Mycobacteriales</taxon>
        <taxon>Gordoniaceae</taxon>
        <taxon>Gordonia</taxon>
    </lineage>
</organism>
<sequence>MLIRLLRTYLAGYRRFIIAVVALQLIATAAMLYLPTLNADIINNGVATGDTGYILSTGGWMLLVSLAQIVCSVAAMYAGAQASLGAGRDIRHDLVHRVNEFSGREVGRFGAPSLITRTTNDVQQVQLLAVMSISILVTAPIMGVGGIVMGMYEAFSISWLLAVAVPVLGLTMGLIIARMIPAFRSMQTRIDSVNRVMREQITGIRVVRAFVRERHETARFGVANDSLADATLRVGRMMAVMFPAVMLITNLTLVAVLWFGGHAVGDGSVEIGSLTAMISYVMQIMMSVMMASFLAIMAPRAGVCAERICEVLDTESSVHSPAVAVAQTDDPAVIEFDDVEFRYPGADDAVLNHISFATRPGTTTAVVGSTGSGKTTLVNLIPRLIDATAGTLRIGGVDVRDQDPDRLRASIGLVPQRPYLFSGTVASNLRHGDPDATDEQLWEALETAQAADFVRAMPDGLDTAIAQGGTTVSGGQRQRLAIARALVRRPAVYVFDDSFSALDLQTDARLRAALVPATRDAAMIVVAQRISTVTSADQIVVLDQGTIVGLGTHEELLASCETYAEIAESQLAIGAAQ</sequence>
<keyword evidence="2" id="KW-0813">Transport</keyword>
<dbReference type="GO" id="GO:0005886">
    <property type="term" value="C:plasma membrane"/>
    <property type="evidence" value="ECO:0007669"/>
    <property type="project" value="UniProtKB-SubCell"/>
</dbReference>
<reference evidence="12 13" key="1">
    <citation type="submission" date="2020-08" db="EMBL/GenBank/DDBJ databases">
        <title>Sequencing the genomes of 1000 actinobacteria strains.</title>
        <authorList>
            <person name="Klenk H.-P."/>
        </authorList>
    </citation>
    <scope>NUCLEOTIDE SEQUENCE [LARGE SCALE GENOMIC DNA]</scope>
    <source>
        <strain evidence="12 13">DSM 45298</strain>
    </source>
</reference>
<dbReference type="PANTHER" id="PTHR43394:SF1">
    <property type="entry name" value="ATP-BINDING CASSETTE SUB-FAMILY B MEMBER 10, MITOCHONDRIAL"/>
    <property type="match status" value="1"/>
</dbReference>
<evidence type="ECO:0000259" key="11">
    <source>
        <dbReference type="PROSITE" id="PS50929"/>
    </source>
</evidence>
<dbReference type="SUPFAM" id="SSF90123">
    <property type="entry name" value="ABC transporter transmembrane region"/>
    <property type="match status" value="1"/>
</dbReference>
<evidence type="ECO:0000256" key="5">
    <source>
        <dbReference type="ARBA" id="ARBA00022741"/>
    </source>
</evidence>
<keyword evidence="5" id="KW-0547">Nucleotide-binding</keyword>
<dbReference type="Gene3D" id="1.20.1560.10">
    <property type="entry name" value="ABC transporter type 1, transmembrane domain"/>
    <property type="match status" value="1"/>
</dbReference>
<evidence type="ECO:0000256" key="8">
    <source>
        <dbReference type="ARBA" id="ARBA00023136"/>
    </source>
</evidence>
<evidence type="ECO:0000256" key="7">
    <source>
        <dbReference type="ARBA" id="ARBA00022989"/>
    </source>
</evidence>
<dbReference type="InterPro" id="IPR011527">
    <property type="entry name" value="ABC1_TM_dom"/>
</dbReference>
<dbReference type="GO" id="GO:0016887">
    <property type="term" value="F:ATP hydrolysis activity"/>
    <property type="evidence" value="ECO:0007669"/>
    <property type="project" value="InterPro"/>
</dbReference>
<evidence type="ECO:0000259" key="10">
    <source>
        <dbReference type="PROSITE" id="PS50893"/>
    </source>
</evidence>
<dbReference type="PROSITE" id="PS00211">
    <property type="entry name" value="ABC_TRANSPORTER_1"/>
    <property type="match status" value="1"/>
</dbReference>
<keyword evidence="7 9" id="KW-1133">Transmembrane helix</keyword>
<dbReference type="SMART" id="SM00382">
    <property type="entry name" value="AAA"/>
    <property type="match status" value="1"/>
</dbReference>
<proteinExistence type="predicted"/>
<name>A0A840ET99_9ACTN</name>
<feature type="transmembrane region" description="Helical" evidence="9">
    <location>
        <begin position="280"/>
        <end position="298"/>
    </location>
</feature>
<dbReference type="Pfam" id="PF00005">
    <property type="entry name" value="ABC_tran"/>
    <property type="match status" value="1"/>
</dbReference>
<dbReference type="InterPro" id="IPR003593">
    <property type="entry name" value="AAA+_ATPase"/>
</dbReference>
<dbReference type="InterPro" id="IPR027417">
    <property type="entry name" value="P-loop_NTPase"/>
</dbReference>
<keyword evidence="3" id="KW-1003">Cell membrane</keyword>
<dbReference type="GO" id="GO:0015421">
    <property type="term" value="F:ABC-type oligopeptide transporter activity"/>
    <property type="evidence" value="ECO:0007669"/>
    <property type="project" value="TreeGrafter"/>
</dbReference>
<feature type="domain" description="ABC transporter" evidence="10">
    <location>
        <begin position="334"/>
        <end position="569"/>
    </location>
</feature>
<feature type="transmembrane region" description="Helical" evidence="9">
    <location>
        <begin position="12"/>
        <end position="33"/>
    </location>
</feature>
<feature type="transmembrane region" description="Helical" evidence="9">
    <location>
        <begin position="53"/>
        <end position="78"/>
    </location>
</feature>
<dbReference type="InterPro" id="IPR039421">
    <property type="entry name" value="Type_1_exporter"/>
</dbReference>